<keyword evidence="4" id="KW-1185">Reference proteome</keyword>
<evidence type="ECO:0000313" key="3">
    <source>
        <dbReference type="EMBL" id="GAB0057354.1"/>
    </source>
</evidence>
<keyword evidence="1" id="KW-1133">Transmembrane helix</keyword>
<protein>
    <recommendedName>
        <fullName evidence="2">KAP NTPase domain-containing protein</fullName>
    </recommendedName>
</protein>
<dbReference type="RefSeq" id="WP_420905046.1">
    <property type="nucleotide sequence ID" value="NZ_BAAFGK010000004.1"/>
</dbReference>
<feature type="transmembrane region" description="Helical" evidence="1">
    <location>
        <begin position="329"/>
        <end position="350"/>
    </location>
</feature>
<sequence>MAAEPVTLTRIRSLESDPETPFMGDLFGRRQLAERLTGMVERMADGYVIGIDAPWGDGKTWFARHWAADLRNKGFRVAYIDAFKQDYAEDPFLMVCSELLSAIKSDESSYDKVMDAGKRVAKALLPAAAKAAVNIVGRSLLGTMDLSDELKKVAEGMEMKMADAVEKHFAKRLEAHAEEKKSVEGFASVLTDAAATSEKPIIVFVDELDRCRPDFAVRTVERIKHFFDVPKVVFVLIVNREQLESSIKGVYGQGLNAGTYLGKFVQLWLRLPKMTSLDSSYSCHNRTYCDDLAQRFRVVGASGHKDFQDVFITLANITGLSLRDLERGYTLFSFGQPFGALGAFAAWAIWLKLKHPKLFAGVMAGQPDENREASKIASELKTLAWFKHFKVMHDYAVSGDKTLYSQELINHTNRICFTSGIDSYEIIPYICKAIDLTVD</sequence>
<keyword evidence="1" id="KW-0472">Membrane</keyword>
<feature type="domain" description="KAP NTPase" evidence="2">
    <location>
        <begin position="31"/>
        <end position="275"/>
    </location>
</feature>
<gene>
    <name evidence="3" type="ORF">SIID45300_01681</name>
</gene>
<dbReference type="Pfam" id="PF07693">
    <property type="entry name" value="KAP_NTPase"/>
    <property type="match status" value="1"/>
</dbReference>
<evidence type="ECO:0000256" key="1">
    <source>
        <dbReference type="SAM" id="Phobius"/>
    </source>
</evidence>
<accession>A0ABQ0C8Z3</accession>
<reference evidence="3 4" key="1">
    <citation type="submission" date="2024-05" db="EMBL/GenBank/DDBJ databases">
        <authorList>
            <consortium name="Candidatus Magnetaquicoccaceae bacterium FCR-1 genome sequencing consortium"/>
            <person name="Shimoshige H."/>
            <person name="Shimamura S."/>
            <person name="Taoka A."/>
            <person name="Kobayashi H."/>
            <person name="Maekawa T."/>
        </authorList>
    </citation>
    <scope>NUCLEOTIDE SEQUENCE [LARGE SCALE GENOMIC DNA]</scope>
    <source>
        <strain evidence="3 4">FCR-1</strain>
    </source>
</reference>
<dbReference type="InterPro" id="IPR027417">
    <property type="entry name" value="P-loop_NTPase"/>
</dbReference>
<proteinExistence type="predicted"/>
<dbReference type="Gene3D" id="3.40.50.300">
    <property type="entry name" value="P-loop containing nucleotide triphosphate hydrolases"/>
    <property type="match status" value="1"/>
</dbReference>
<evidence type="ECO:0000313" key="4">
    <source>
        <dbReference type="Proteomes" id="UP001628193"/>
    </source>
</evidence>
<comment type="caution">
    <text evidence="3">The sequence shown here is derived from an EMBL/GenBank/DDBJ whole genome shotgun (WGS) entry which is preliminary data.</text>
</comment>
<dbReference type="SUPFAM" id="SSF52540">
    <property type="entry name" value="P-loop containing nucleoside triphosphate hydrolases"/>
    <property type="match status" value="1"/>
</dbReference>
<dbReference type="InterPro" id="IPR011646">
    <property type="entry name" value="KAP_P-loop"/>
</dbReference>
<keyword evidence="1" id="KW-0812">Transmembrane</keyword>
<organism evidence="3 4">
    <name type="scientific">Candidatus Magnetaquiglobus chichijimensis</name>
    <dbReference type="NCBI Taxonomy" id="3141448"/>
    <lineage>
        <taxon>Bacteria</taxon>
        <taxon>Pseudomonadati</taxon>
        <taxon>Pseudomonadota</taxon>
        <taxon>Magnetococcia</taxon>
        <taxon>Magnetococcales</taxon>
        <taxon>Candidatus Magnetaquicoccaceae</taxon>
        <taxon>Candidatus Magnetaquiglobus</taxon>
    </lineage>
</organism>
<dbReference type="Proteomes" id="UP001628193">
    <property type="component" value="Unassembled WGS sequence"/>
</dbReference>
<evidence type="ECO:0000259" key="2">
    <source>
        <dbReference type="Pfam" id="PF07693"/>
    </source>
</evidence>
<name>A0ABQ0C8Z3_9PROT</name>
<reference evidence="3 4" key="2">
    <citation type="submission" date="2024-09" db="EMBL/GenBank/DDBJ databases">
        <title>Draft genome sequence of Candidatus Magnetaquicoccaceae bacterium FCR-1.</title>
        <authorList>
            <person name="Shimoshige H."/>
            <person name="Shimamura S."/>
            <person name="Taoka A."/>
            <person name="Kobayashi H."/>
            <person name="Maekawa T."/>
        </authorList>
    </citation>
    <scope>NUCLEOTIDE SEQUENCE [LARGE SCALE GENOMIC DNA]</scope>
    <source>
        <strain evidence="3 4">FCR-1</strain>
    </source>
</reference>
<dbReference type="EMBL" id="BAAFGK010000004">
    <property type="protein sequence ID" value="GAB0057354.1"/>
    <property type="molecule type" value="Genomic_DNA"/>
</dbReference>